<dbReference type="GO" id="GO:0016491">
    <property type="term" value="F:oxidoreductase activity"/>
    <property type="evidence" value="ECO:0007669"/>
    <property type="project" value="UniProtKB-KW"/>
</dbReference>
<gene>
    <name evidence="4" type="ORF">DDZ18_00450</name>
</gene>
<comment type="caution">
    <text evidence="4">The sequence shown here is derived from an EMBL/GenBank/DDBJ whole genome shotgun (WGS) entry which is preliminary data.</text>
</comment>
<dbReference type="SUPFAM" id="SSF51735">
    <property type="entry name" value="NAD(P)-binding Rossmann-fold domains"/>
    <property type="match status" value="1"/>
</dbReference>
<dbReference type="EMBL" id="QEXV01000001">
    <property type="protein sequence ID" value="PWE18121.1"/>
    <property type="molecule type" value="Genomic_DNA"/>
</dbReference>
<dbReference type="RefSeq" id="WP_109251395.1">
    <property type="nucleotide sequence ID" value="NZ_QEXV01000001.1"/>
</dbReference>
<dbReference type="PRINTS" id="PR00081">
    <property type="entry name" value="GDHRDH"/>
</dbReference>
<evidence type="ECO:0000313" key="4">
    <source>
        <dbReference type="EMBL" id="PWE18121.1"/>
    </source>
</evidence>
<comment type="similarity">
    <text evidence="1 3">Belongs to the short-chain dehydrogenases/reductases (SDR) family.</text>
</comment>
<dbReference type="GO" id="GO:0016020">
    <property type="term" value="C:membrane"/>
    <property type="evidence" value="ECO:0007669"/>
    <property type="project" value="TreeGrafter"/>
</dbReference>
<evidence type="ECO:0000313" key="5">
    <source>
        <dbReference type="Proteomes" id="UP000245168"/>
    </source>
</evidence>
<accession>A0A2U2BVS3</accession>
<keyword evidence="2" id="KW-0560">Oxidoreductase</keyword>
<evidence type="ECO:0000256" key="3">
    <source>
        <dbReference type="RuleBase" id="RU000363"/>
    </source>
</evidence>
<protein>
    <submittedName>
        <fullName evidence="4">Short-chain dehydrogenase</fullName>
    </submittedName>
</protein>
<reference evidence="5" key="1">
    <citation type="submission" date="2018-05" db="EMBL/GenBank/DDBJ databases">
        <authorList>
            <person name="Liu B.-T."/>
        </authorList>
    </citation>
    <scope>NUCLEOTIDE SEQUENCE [LARGE SCALE GENOMIC DNA]</scope>
    <source>
        <strain evidence="5">WD6-1</strain>
    </source>
</reference>
<dbReference type="PROSITE" id="PS00061">
    <property type="entry name" value="ADH_SHORT"/>
    <property type="match status" value="1"/>
</dbReference>
<dbReference type="Gene3D" id="3.40.50.720">
    <property type="entry name" value="NAD(P)-binding Rossmann-like Domain"/>
    <property type="match status" value="1"/>
</dbReference>
<dbReference type="PANTHER" id="PTHR44196">
    <property type="entry name" value="DEHYDROGENASE/REDUCTASE SDR FAMILY MEMBER 7B"/>
    <property type="match status" value="1"/>
</dbReference>
<evidence type="ECO:0000256" key="1">
    <source>
        <dbReference type="ARBA" id="ARBA00006484"/>
    </source>
</evidence>
<sequence>MKAALVTGGSSGIGLALSRRLALQGRPLLWASLSEDEIEGAKSAIRHSIPDARIHGLAIDLAEPGAAQAVFDWATARADIDLLVNNAGFGAYGESRSLDLDREQGMIAVNAGALHALTRLFLRRMEDTGGGTIVNLASNSAFTPTPNLAVYAATKAFVKHYSEALAQELKAAGSPVRVMTVCPSAVADTPFLHAADMDGVRTFTSFTATTAEEVAGDVMAGLEQGAEFVLTGAAMRRAYWLMKILPAPLVRMMVRREVTRV</sequence>
<dbReference type="CDD" id="cd05233">
    <property type="entry name" value="SDR_c"/>
    <property type="match status" value="1"/>
</dbReference>
<keyword evidence="5" id="KW-1185">Reference proteome</keyword>
<proteinExistence type="inferred from homology"/>
<dbReference type="InterPro" id="IPR020904">
    <property type="entry name" value="Sc_DH/Rdtase_CS"/>
</dbReference>
<dbReference type="InterPro" id="IPR002347">
    <property type="entry name" value="SDR_fam"/>
</dbReference>
<dbReference type="OrthoDB" id="9808814at2"/>
<name>A0A2U2BVS3_9PROT</name>
<dbReference type="PRINTS" id="PR00080">
    <property type="entry name" value="SDRFAMILY"/>
</dbReference>
<organism evidence="4 5">
    <name type="scientific">Marinicauda salina</name>
    <dbReference type="NCBI Taxonomy" id="2135793"/>
    <lineage>
        <taxon>Bacteria</taxon>
        <taxon>Pseudomonadati</taxon>
        <taxon>Pseudomonadota</taxon>
        <taxon>Alphaproteobacteria</taxon>
        <taxon>Maricaulales</taxon>
        <taxon>Maricaulaceae</taxon>
        <taxon>Marinicauda</taxon>
    </lineage>
</organism>
<dbReference type="Proteomes" id="UP000245168">
    <property type="component" value="Unassembled WGS sequence"/>
</dbReference>
<dbReference type="AlphaFoldDB" id="A0A2U2BVS3"/>
<dbReference type="PANTHER" id="PTHR44196:SF1">
    <property type="entry name" value="DEHYDROGENASE_REDUCTASE SDR FAMILY MEMBER 7B"/>
    <property type="match status" value="1"/>
</dbReference>
<evidence type="ECO:0000256" key="2">
    <source>
        <dbReference type="ARBA" id="ARBA00023002"/>
    </source>
</evidence>
<dbReference type="InterPro" id="IPR036291">
    <property type="entry name" value="NAD(P)-bd_dom_sf"/>
</dbReference>
<dbReference type="Pfam" id="PF00106">
    <property type="entry name" value="adh_short"/>
    <property type="match status" value="1"/>
</dbReference>